<evidence type="ECO:0000313" key="1">
    <source>
        <dbReference type="EMBL" id="KFM83174.1"/>
    </source>
</evidence>
<dbReference type="Proteomes" id="UP000054359">
    <property type="component" value="Unassembled WGS sequence"/>
</dbReference>
<protein>
    <recommendedName>
        <fullName evidence="3">Nucleic-acid-binding protein from transposon X-element</fullName>
    </recommendedName>
</protein>
<gene>
    <name evidence="1" type="ORF">X975_16249</name>
</gene>
<keyword evidence="2" id="KW-1185">Reference proteome</keyword>
<organism evidence="1 2">
    <name type="scientific">Stegodyphus mimosarum</name>
    <name type="common">African social velvet spider</name>
    <dbReference type="NCBI Taxonomy" id="407821"/>
    <lineage>
        <taxon>Eukaryota</taxon>
        <taxon>Metazoa</taxon>
        <taxon>Ecdysozoa</taxon>
        <taxon>Arthropoda</taxon>
        <taxon>Chelicerata</taxon>
        <taxon>Arachnida</taxon>
        <taxon>Araneae</taxon>
        <taxon>Araneomorphae</taxon>
        <taxon>Entelegynae</taxon>
        <taxon>Eresoidea</taxon>
        <taxon>Eresidae</taxon>
        <taxon>Stegodyphus</taxon>
    </lineage>
</organism>
<accession>A0A087V0N5</accession>
<reference evidence="1 2" key="1">
    <citation type="submission" date="2013-11" db="EMBL/GenBank/DDBJ databases">
        <title>Genome sequencing of Stegodyphus mimosarum.</title>
        <authorList>
            <person name="Bechsgaard J."/>
        </authorList>
    </citation>
    <scope>NUCLEOTIDE SEQUENCE [LARGE SCALE GENOMIC DNA]</scope>
</reference>
<evidence type="ECO:0000313" key="2">
    <source>
        <dbReference type="Proteomes" id="UP000054359"/>
    </source>
</evidence>
<dbReference type="EMBL" id="KL813079">
    <property type="protein sequence ID" value="KFM83174.1"/>
    <property type="molecule type" value="Genomic_DNA"/>
</dbReference>
<dbReference type="AlphaFoldDB" id="A0A087V0N5"/>
<name>A0A087V0N5_STEMI</name>
<sequence>MFCNNLTRCLICSKDHLTYTCTLHKDNKPTCVRCGKGHAVSFKGCEFYPKIRETALKKKKGWVIPLRGTMATRTVAFKKQGHPAV</sequence>
<dbReference type="OrthoDB" id="6593055at2759"/>
<evidence type="ECO:0008006" key="3">
    <source>
        <dbReference type="Google" id="ProtNLM"/>
    </source>
</evidence>
<proteinExistence type="predicted"/>
<feature type="non-terminal residue" evidence="1">
    <location>
        <position position="85"/>
    </location>
</feature>